<dbReference type="Proteomes" id="UP000595894">
    <property type="component" value="Chromosome"/>
</dbReference>
<dbReference type="GO" id="GO:0004185">
    <property type="term" value="F:serine-type carboxypeptidase activity"/>
    <property type="evidence" value="ECO:0007669"/>
    <property type="project" value="InterPro"/>
</dbReference>
<evidence type="ECO:0000313" key="1">
    <source>
        <dbReference type="EMBL" id="QQV79106.1"/>
    </source>
</evidence>
<accession>A0A974S643</accession>
<protein>
    <submittedName>
        <fullName evidence="1">Peptidase S10</fullName>
    </submittedName>
</protein>
<keyword evidence="2" id="KW-1185">Reference proteome</keyword>
<dbReference type="InterPro" id="IPR029058">
    <property type="entry name" value="AB_hydrolase_fold"/>
</dbReference>
<dbReference type="KEGG" id="sari:H5J25_15570"/>
<proteinExistence type="predicted"/>
<dbReference type="Pfam" id="PF00450">
    <property type="entry name" value="Peptidase_S10"/>
    <property type="match status" value="1"/>
</dbReference>
<sequence length="464" mass="49410">MIPRDAASARVVTTQHRITLGGKRFAYRAIVSELPMPGADGAPVAVGVSYAYVAEPVQGGAKRPVLFVFNGGPGASSSPLHMQAFGPRRMVSSGDAARLEDNRFTLLDIADLVFIDPVGTGASMPIKGKDASAYFGVGGDARGVAAMIEHWLAVNGRAGAPVLLVGESYGTSRALAILNETMKAKKPLPDGVVLLSLSIGDSDGPVVSDAVLFPTLAAVAWYHDAIDRGGRSVADWYDAALRFAQTDYAAALMQGPALPPAEKRRVAARMAQFTGLPTTMIEAKDLRLDRRDFMLGLLSAKGLRTGQLDGRATRAIADSKLRPPFDDPSMSLGSGTANGIETYLRQELGYSVPSAYRSLNLGINFKWNWDKDYGGSYRAMSFAPYLKAAMDAEPSLKMFAAGGYYDITTPVYAGQFAVEQHGVPADRVAFHRYAAGHSAFEDEAALKALSADLHRFVADVVAGR</sequence>
<dbReference type="EMBL" id="CP061035">
    <property type="protein sequence ID" value="QQV79106.1"/>
    <property type="molecule type" value="Genomic_DNA"/>
</dbReference>
<evidence type="ECO:0000313" key="2">
    <source>
        <dbReference type="Proteomes" id="UP000595894"/>
    </source>
</evidence>
<organism evidence="1 2">
    <name type="scientific">Sphingomonas aliaeris</name>
    <dbReference type="NCBI Taxonomy" id="2759526"/>
    <lineage>
        <taxon>Bacteria</taxon>
        <taxon>Pseudomonadati</taxon>
        <taxon>Pseudomonadota</taxon>
        <taxon>Alphaproteobacteria</taxon>
        <taxon>Sphingomonadales</taxon>
        <taxon>Sphingomonadaceae</taxon>
        <taxon>Sphingomonas</taxon>
    </lineage>
</organism>
<reference evidence="2" key="1">
    <citation type="submission" date="2020-09" db="EMBL/GenBank/DDBJ databases">
        <title>Sphingomonas sp., a new species isolated from pork steak.</title>
        <authorList>
            <person name="Heidler von Heilborn D."/>
        </authorList>
    </citation>
    <scope>NUCLEOTIDE SEQUENCE [LARGE SCALE GENOMIC DNA]</scope>
</reference>
<dbReference type="GO" id="GO:0006508">
    <property type="term" value="P:proteolysis"/>
    <property type="evidence" value="ECO:0007669"/>
    <property type="project" value="InterPro"/>
</dbReference>
<dbReference type="Gene3D" id="3.40.50.1820">
    <property type="entry name" value="alpha/beta hydrolase"/>
    <property type="match status" value="1"/>
</dbReference>
<dbReference type="SUPFAM" id="SSF53474">
    <property type="entry name" value="alpha/beta-Hydrolases"/>
    <property type="match status" value="1"/>
</dbReference>
<dbReference type="AlphaFoldDB" id="A0A974S643"/>
<gene>
    <name evidence="1" type="ORF">H5J25_15570</name>
</gene>
<name>A0A974S643_9SPHN</name>
<dbReference type="InterPro" id="IPR001563">
    <property type="entry name" value="Peptidase_S10"/>
</dbReference>